<accession>A0A0H3DNK5</accession>
<gene>
    <name evidence="1" type="ordered locus">ETAF_0697</name>
</gene>
<dbReference type="AlphaFoldDB" id="A0A0H3DNK5"/>
<keyword evidence="2" id="KW-1185">Reference proteome</keyword>
<protein>
    <submittedName>
        <fullName evidence="1">Uncharacterized protein</fullName>
    </submittedName>
</protein>
<evidence type="ECO:0000313" key="1">
    <source>
        <dbReference type="EMBL" id="ADM40819.1"/>
    </source>
</evidence>
<dbReference type="KEGG" id="etd:ETAF_0697"/>
<reference evidence="1 2" key="2">
    <citation type="journal article" date="2011" name="BMC Immunol.">
        <title>Comparison of static immersion and intravenous injection systems for exposure of zebrafish embryos to the natural pathogen Edwardsiella tarda.</title>
        <authorList>
            <person name="van Soest J.J."/>
            <person name="Stockhammer O.W."/>
            <person name="Ordas A."/>
            <person name="Bloemberg G.V."/>
            <person name="Spaink H.P."/>
            <person name="Meijer A.H."/>
        </authorList>
    </citation>
    <scope>NUCLEOTIDE SEQUENCE [LARGE SCALE GENOMIC DNA]</scope>
    <source>
        <strain evidence="1 2">FL6-60</strain>
    </source>
</reference>
<organism evidence="1 2">
    <name type="scientific">Edwardsiella tarda (strain FL6-60)</name>
    <dbReference type="NCBI Taxonomy" id="718251"/>
    <lineage>
        <taxon>Bacteria</taxon>
        <taxon>Pseudomonadati</taxon>
        <taxon>Pseudomonadota</taxon>
        <taxon>Gammaproteobacteria</taxon>
        <taxon>Enterobacterales</taxon>
        <taxon>Hafniaceae</taxon>
        <taxon>Edwardsiella</taxon>
    </lineage>
</organism>
<sequence length="54" mass="6190">MIGNDISFPYIINQLISAQHRIRMMSKIAQHVDESGLKYQHASFAGDFIVCCQY</sequence>
<dbReference type="Proteomes" id="UP000002230">
    <property type="component" value="Chromosome"/>
</dbReference>
<name>A0A0H3DNK5_EDWTF</name>
<proteinExistence type="predicted"/>
<evidence type="ECO:0000313" key="2">
    <source>
        <dbReference type="Proteomes" id="UP000002230"/>
    </source>
</evidence>
<dbReference type="HOGENOM" id="CLU_3042923_0_0_6"/>
<reference evidence="2" key="1">
    <citation type="submission" date="2010-08" db="EMBL/GenBank/DDBJ databases">
        <title>Genome comparisons of Edwardsiella bacteria analysed using deep sequencing technology.</title>
        <authorList>
            <person name="van Soest J.J."/>
            <person name="Henkel C.V."/>
            <person name="Jansen H.J."/>
            <person name="van den Hondel C.A.M.J.J."/>
            <person name="Bloemberg G.V."/>
            <person name="Meijer A.H."/>
            <person name="Spaink H.P."/>
        </authorList>
    </citation>
    <scope>NUCLEOTIDE SEQUENCE [LARGE SCALE GENOMIC DNA]</scope>
    <source>
        <strain evidence="2">FL6-60</strain>
    </source>
</reference>
<dbReference type="EMBL" id="CP002154">
    <property type="protein sequence ID" value="ADM40819.1"/>
    <property type="molecule type" value="Genomic_DNA"/>
</dbReference>